<protein>
    <submittedName>
        <fullName evidence="2">Uncharacterized protein</fullName>
    </submittedName>
</protein>
<comment type="caution">
    <text evidence="2">The sequence shown here is derived from an EMBL/GenBank/DDBJ whole genome shotgun (WGS) entry which is preliminary data.</text>
</comment>
<sequence length="73" mass="8045">VRGEPVPFLCPWRFSASLQIASERSPRTPGAWPLASRPSPAGGLAPPRCPSRVQRRRVAPFQEACLPARQQQI</sequence>
<keyword evidence="3" id="KW-1185">Reference proteome</keyword>
<dbReference type="EMBL" id="JASSZA010000002">
    <property type="protein sequence ID" value="KAK2118497.1"/>
    <property type="molecule type" value="Genomic_DNA"/>
</dbReference>
<reference evidence="2 3" key="1">
    <citation type="submission" date="2023-05" db="EMBL/GenBank/DDBJ databases">
        <title>B98-5 Cell Line De Novo Hybrid Assembly: An Optical Mapping Approach.</title>
        <authorList>
            <person name="Kananen K."/>
            <person name="Auerbach J.A."/>
            <person name="Kautto E."/>
            <person name="Blachly J.S."/>
        </authorList>
    </citation>
    <scope>NUCLEOTIDE SEQUENCE [LARGE SCALE GENOMIC DNA]</scope>
    <source>
        <strain evidence="2">B95-8</strain>
        <tissue evidence="2">Cell line</tissue>
    </source>
</reference>
<feature type="non-terminal residue" evidence="2">
    <location>
        <position position="1"/>
    </location>
</feature>
<evidence type="ECO:0000313" key="2">
    <source>
        <dbReference type="EMBL" id="KAK2118497.1"/>
    </source>
</evidence>
<dbReference type="Proteomes" id="UP001266305">
    <property type="component" value="Unassembled WGS sequence"/>
</dbReference>
<feature type="non-terminal residue" evidence="2">
    <location>
        <position position="73"/>
    </location>
</feature>
<feature type="region of interest" description="Disordered" evidence="1">
    <location>
        <begin position="25"/>
        <end position="51"/>
    </location>
</feature>
<accession>A0ABQ9WA42</accession>
<evidence type="ECO:0000256" key="1">
    <source>
        <dbReference type="SAM" id="MobiDB-lite"/>
    </source>
</evidence>
<name>A0ABQ9WA42_SAGOE</name>
<gene>
    <name evidence="2" type="ORF">P7K49_005384</name>
</gene>
<evidence type="ECO:0000313" key="3">
    <source>
        <dbReference type="Proteomes" id="UP001266305"/>
    </source>
</evidence>
<organism evidence="2 3">
    <name type="scientific">Saguinus oedipus</name>
    <name type="common">Cotton-top tamarin</name>
    <name type="synonym">Oedipomidas oedipus</name>
    <dbReference type="NCBI Taxonomy" id="9490"/>
    <lineage>
        <taxon>Eukaryota</taxon>
        <taxon>Metazoa</taxon>
        <taxon>Chordata</taxon>
        <taxon>Craniata</taxon>
        <taxon>Vertebrata</taxon>
        <taxon>Euteleostomi</taxon>
        <taxon>Mammalia</taxon>
        <taxon>Eutheria</taxon>
        <taxon>Euarchontoglires</taxon>
        <taxon>Primates</taxon>
        <taxon>Haplorrhini</taxon>
        <taxon>Platyrrhini</taxon>
        <taxon>Cebidae</taxon>
        <taxon>Callitrichinae</taxon>
        <taxon>Saguinus</taxon>
    </lineage>
</organism>
<proteinExistence type="predicted"/>